<keyword evidence="4" id="KW-1185">Reference proteome</keyword>
<feature type="domain" description="Prolyl 4-hydroxylase N-terminal" evidence="2">
    <location>
        <begin position="32"/>
        <end position="103"/>
    </location>
</feature>
<feature type="non-terminal residue" evidence="3">
    <location>
        <position position="1"/>
    </location>
</feature>
<dbReference type="GO" id="GO:0004656">
    <property type="term" value="F:procollagen-proline 4-dioxygenase activity"/>
    <property type="evidence" value="ECO:0007669"/>
    <property type="project" value="InterPro"/>
</dbReference>
<dbReference type="Pfam" id="PF08336">
    <property type="entry name" value="P4Ha_N"/>
    <property type="match status" value="1"/>
</dbReference>
<dbReference type="GO" id="GO:0005783">
    <property type="term" value="C:endoplasmic reticulum"/>
    <property type="evidence" value="ECO:0007669"/>
    <property type="project" value="InterPro"/>
</dbReference>
<evidence type="ECO:0000259" key="2">
    <source>
        <dbReference type="Pfam" id="PF08336"/>
    </source>
</evidence>
<keyword evidence="1" id="KW-0732">Signal</keyword>
<protein>
    <recommendedName>
        <fullName evidence="2">Prolyl 4-hydroxylase N-terminal domain-containing protein</fullName>
    </recommendedName>
</protein>
<evidence type="ECO:0000313" key="3">
    <source>
        <dbReference type="EMBL" id="RUS68416.1"/>
    </source>
</evidence>
<dbReference type="InterPro" id="IPR013547">
    <property type="entry name" value="P4H_N"/>
</dbReference>
<organism evidence="3 4">
    <name type="scientific">Elysia chlorotica</name>
    <name type="common">Eastern emerald elysia</name>
    <name type="synonym">Sea slug</name>
    <dbReference type="NCBI Taxonomy" id="188477"/>
    <lineage>
        <taxon>Eukaryota</taxon>
        <taxon>Metazoa</taxon>
        <taxon>Spiralia</taxon>
        <taxon>Lophotrochozoa</taxon>
        <taxon>Mollusca</taxon>
        <taxon>Gastropoda</taxon>
        <taxon>Heterobranchia</taxon>
        <taxon>Euthyneura</taxon>
        <taxon>Panpulmonata</taxon>
        <taxon>Sacoglossa</taxon>
        <taxon>Placobranchoidea</taxon>
        <taxon>Plakobranchidae</taxon>
        <taxon>Elysia</taxon>
    </lineage>
</organism>
<sequence>PPAPPCPPWLPALAVSLVLSVASAEIFTSSLKVERLVRDERAVLDGLKQYIDQQYDRLKDLSSFYTERVKEVNLQASLDLTEVLQHPNAVYKAVRTFSYDYRRALGDHFGE</sequence>
<gene>
    <name evidence="3" type="ORF">EGW08_023822</name>
</gene>
<evidence type="ECO:0000313" key="4">
    <source>
        <dbReference type="Proteomes" id="UP000271974"/>
    </source>
</evidence>
<accession>A0A433SI22</accession>
<dbReference type="Proteomes" id="UP000271974">
    <property type="component" value="Unassembled WGS sequence"/>
</dbReference>
<proteinExistence type="predicted"/>
<dbReference type="AlphaFoldDB" id="A0A433SI22"/>
<comment type="caution">
    <text evidence="3">The sequence shown here is derived from an EMBL/GenBank/DDBJ whole genome shotgun (WGS) entry which is preliminary data.</text>
</comment>
<name>A0A433SI22_ELYCH</name>
<dbReference type="OrthoDB" id="420380at2759"/>
<feature type="chain" id="PRO_5019398316" description="Prolyl 4-hydroxylase N-terminal domain-containing protein" evidence="1">
    <location>
        <begin position="25"/>
        <end position="111"/>
    </location>
</feature>
<reference evidence="3 4" key="1">
    <citation type="submission" date="2019-01" db="EMBL/GenBank/DDBJ databases">
        <title>A draft genome assembly of the solar-powered sea slug Elysia chlorotica.</title>
        <authorList>
            <person name="Cai H."/>
            <person name="Li Q."/>
            <person name="Fang X."/>
            <person name="Li J."/>
            <person name="Curtis N.E."/>
            <person name="Altenburger A."/>
            <person name="Shibata T."/>
            <person name="Feng M."/>
            <person name="Maeda T."/>
            <person name="Schwartz J.A."/>
            <person name="Shigenobu S."/>
            <person name="Lundholm N."/>
            <person name="Nishiyama T."/>
            <person name="Yang H."/>
            <person name="Hasebe M."/>
            <person name="Li S."/>
            <person name="Pierce S.K."/>
            <person name="Wang J."/>
        </authorList>
    </citation>
    <scope>NUCLEOTIDE SEQUENCE [LARGE SCALE GENOMIC DNA]</scope>
    <source>
        <strain evidence="3">EC2010</strain>
        <tissue evidence="3">Whole organism of an adult</tissue>
    </source>
</reference>
<evidence type="ECO:0000256" key="1">
    <source>
        <dbReference type="SAM" id="SignalP"/>
    </source>
</evidence>
<dbReference type="EMBL" id="RQTK01003346">
    <property type="protein sequence ID" value="RUS68416.1"/>
    <property type="molecule type" value="Genomic_DNA"/>
</dbReference>
<feature type="signal peptide" evidence="1">
    <location>
        <begin position="1"/>
        <end position="24"/>
    </location>
</feature>
<dbReference type="Gene3D" id="6.10.140.1460">
    <property type="match status" value="1"/>
</dbReference>